<comment type="caution">
    <text evidence="2">The sequence shown here is derived from an EMBL/GenBank/DDBJ whole genome shotgun (WGS) entry which is preliminary data.</text>
</comment>
<keyword evidence="3" id="KW-1185">Reference proteome</keyword>
<evidence type="ECO:0000313" key="2">
    <source>
        <dbReference type="EMBL" id="KAH0466453.1"/>
    </source>
</evidence>
<accession>A0AAV7HEF2</accession>
<dbReference type="Proteomes" id="UP000775213">
    <property type="component" value="Unassembled WGS sequence"/>
</dbReference>
<evidence type="ECO:0000256" key="1">
    <source>
        <dbReference type="SAM" id="Phobius"/>
    </source>
</evidence>
<protein>
    <submittedName>
        <fullName evidence="2">Uncharacterized protein</fullName>
    </submittedName>
</protein>
<name>A0AAV7HEF2_DENCH</name>
<keyword evidence="1" id="KW-0812">Transmembrane</keyword>
<sequence length="129" mass="14519">MSPLSRPLVAIDHHSVAGHRCPPPIVIGHHRHVIGHPQLTPTTGPCCPSSTLQTFARGCNLPWFFFLLLIFLLLIRLERELKVNLNYEDQPLNLKVLHVDSLKALEDWFEVGLVAKDGCLFPCLIELVL</sequence>
<dbReference type="EMBL" id="JAGFBR010000005">
    <property type="protein sequence ID" value="KAH0466453.1"/>
    <property type="molecule type" value="Genomic_DNA"/>
</dbReference>
<keyword evidence="1" id="KW-0472">Membrane</keyword>
<keyword evidence="1" id="KW-1133">Transmembrane helix</keyword>
<evidence type="ECO:0000313" key="3">
    <source>
        <dbReference type="Proteomes" id="UP000775213"/>
    </source>
</evidence>
<feature type="transmembrane region" description="Helical" evidence="1">
    <location>
        <begin position="61"/>
        <end position="77"/>
    </location>
</feature>
<organism evidence="2 3">
    <name type="scientific">Dendrobium chrysotoxum</name>
    <name type="common">Orchid</name>
    <dbReference type="NCBI Taxonomy" id="161865"/>
    <lineage>
        <taxon>Eukaryota</taxon>
        <taxon>Viridiplantae</taxon>
        <taxon>Streptophyta</taxon>
        <taxon>Embryophyta</taxon>
        <taxon>Tracheophyta</taxon>
        <taxon>Spermatophyta</taxon>
        <taxon>Magnoliopsida</taxon>
        <taxon>Liliopsida</taxon>
        <taxon>Asparagales</taxon>
        <taxon>Orchidaceae</taxon>
        <taxon>Epidendroideae</taxon>
        <taxon>Malaxideae</taxon>
        <taxon>Dendrobiinae</taxon>
        <taxon>Dendrobium</taxon>
    </lineage>
</organism>
<dbReference type="AlphaFoldDB" id="A0AAV7HEF2"/>
<reference evidence="2 3" key="1">
    <citation type="journal article" date="2021" name="Hortic Res">
        <title>Chromosome-scale assembly of the Dendrobium chrysotoxum genome enhances the understanding of orchid evolution.</title>
        <authorList>
            <person name="Zhang Y."/>
            <person name="Zhang G.Q."/>
            <person name="Zhang D."/>
            <person name="Liu X.D."/>
            <person name="Xu X.Y."/>
            <person name="Sun W.H."/>
            <person name="Yu X."/>
            <person name="Zhu X."/>
            <person name="Wang Z.W."/>
            <person name="Zhao X."/>
            <person name="Zhong W.Y."/>
            <person name="Chen H."/>
            <person name="Yin W.L."/>
            <person name="Huang T."/>
            <person name="Niu S.C."/>
            <person name="Liu Z.J."/>
        </authorList>
    </citation>
    <scope>NUCLEOTIDE SEQUENCE [LARGE SCALE GENOMIC DNA]</scope>
    <source>
        <strain evidence="2">Lindl</strain>
    </source>
</reference>
<gene>
    <name evidence="2" type="ORF">IEQ34_003691</name>
</gene>
<proteinExistence type="predicted"/>